<feature type="transmembrane region" description="Helical" evidence="10">
    <location>
        <begin position="270"/>
        <end position="287"/>
    </location>
</feature>
<feature type="transmembrane region" description="Helical" evidence="10">
    <location>
        <begin position="178"/>
        <end position="196"/>
    </location>
</feature>
<evidence type="ECO:0000256" key="10">
    <source>
        <dbReference type="RuleBase" id="RU367007"/>
    </source>
</evidence>
<dbReference type="UniPathway" id="UPA00378"/>
<evidence type="ECO:0000313" key="15">
    <source>
        <dbReference type="Proteomes" id="UP000325690"/>
    </source>
</evidence>
<evidence type="ECO:0000256" key="3">
    <source>
        <dbReference type="ARBA" id="ARBA00007222"/>
    </source>
</evidence>
<keyword evidence="5 10" id="KW-0808">Transferase</keyword>
<dbReference type="InterPro" id="IPR003342">
    <property type="entry name" value="ArnT-like_N"/>
</dbReference>
<feature type="domain" description="ArnT-like N-terminal" evidence="12">
    <location>
        <begin position="149"/>
        <end position="326"/>
    </location>
</feature>
<feature type="transmembrane region" description="Helical" evidence="10">
    <location>
        <begin position="424"/>
        <end position="441"/>
    </location>
</feature>
<gene>
    <name evidence="14" type="ORF">MPHL21000_02710</name>
</gene>
<evidence type="ECO:0000256" key="2">
    <source>
        <dbReference type="ARBA" id="ARBA00004922"/>
    </source>
</evidence>
<evidence type="ECO:0000259" key="13">
    <source>
        <dbReference type="Pfam" id="PF16192"/>
    </source>
</evidence>
<proteinExistence type="inferred from homology"/>
<feature type="domain" description="Protein O-mannosyl-transferase C-terminal four TM" evidence="13">
    <location>
        <begin position="355"/>
        <end position="548"/>
    </location>
</feature>
<comment type="similarity">
    <text evidence="3 10">Belongs to the glycosyltransferase 39 family.</text>
</comment>
<reference evidence="14 15" key="1">
    <citation type="submission" date="2012-10" db="EMBL/GenBank/DDBJ databases">
        <title>The draft sequence of the Mycobacterium pheli genome.</title>
        <authorList>
            <person name="Pettersson B.M.F."/>
            <person name="Das S."/>
            <person name="Dasgupta S."/>
            <person name="Bhattacharya A."/>
            <person name="Kirsebom L.A."/>
        </authorList>
    </citation>
    <scope>NUCLEOTIDE SEQUENCE [LARGE SCALE GENOMIC DNA]</scope>
    <source>
        <strain evidence="14 15">CCUG 21000</strain>
    </source>
</reference>
<comment type="function">
    <text evidence="10">Protein O-mannosyltransferase that catalyzes the transfer of a single mannose residue from a polyprenol phospho-mannosyl lipidic donor to the hydroxyl group of selected serine and threonine residues in acceptor proteins.</text>
</comment>
<keyword evidence="6 10" id="KW-0812">Transmembrane</keyword>
<organism evidence="14 15">
    <name type="scientific">Mycolicibacterium phlei DSM 43239 = CCUG 21000</name>
    <dbReference type="NCBI Taxonomy" id="1226750"/>
    <lineage>
        <taxon>Bacteria</taxon>
        <taxon>Bacillati</taxon>
        <taxon>Actinomycetota</taxon>
        <taxon>Actinomycetes</taxon>
        <taxon>Mycobacteriales</taxon>
        <taxon>Mycobacteriaceae</taxon>
        <taxon>Mycolicibacterium</taxon>
    </lineage>
</organism>
<feature type="transmembrane region" description="Helical" evidence="10">
    <location>
        <begin position="202"/>
        <end position="219"/>
    </location>
</feature>
<evidence type="ECO:0000256" key="1">
    <source>
        <dbReference type="ARBA" id="ARBA00004127"/>
    </source>
</evidence>
<dbReference type="PANTHER" id="PTHR10050">
    <property type="entry name" value="DOLICHYL-PHOSPHATE-MANNOSE--PROTEIN MANNOSYLTRANSFERASE"/>
    <property type="match status" value="1"/>
</dbReference>
<dbReference type="PANTHER" id="PTHR10050:SF46">
    <property type="entry name" value="PROTEIN O-MANNOSYL-TRANSFERASE 2"/>
    <property type="match status" value="1"/>
</dbReference>
<dbReference type="EC" id="2.4.1.-" evidence="10"/>
<evidence type="ECO:0000256" key="8">
    <source>
        <dbReference type="ARBA" id="ARBA00023136"/>
    </source>
</evidence>
<keyword evidence="8 10" id="KW-0472">Membrane</keyword>
<comment type="pathway">
    <text evidence="2 10">Protein modification; protein glycosylation.</text>
</comment>
<dbReference type="InterPro" id="IPR032421">
    <property type="entry name" value="PMT_4TMC"/>
</dbReference>
<feature type="compositionally biased region" description="Gly residues" evidence="11">
    <location>
        <begin position="1"/>
        <end position="13"/>
    </location>
</feature>
<feature type="transmembrane region" description="Helical" evidence="10">
    <location>
        <begin position="448"/>
        <end position="465"/>
    </location>
</feature>
<dbReference type="Pfam" id="PF16192">
    <property type="entry name" value="PMT_4TMC"/>
    <property type="match status" value="1"/>
</dbReference>
<evidence type="ECO:0000256" key="11">
    <source>
        <dbReference type="SAM" id="MobiDB-lite"/>
    </source>
</evidence>
<evidence type="ECO:0000256" key="9">
    <source>
        <dbReference type="ARBA" id="ARBA00093617"/>
    </source>
</evidence>
<accession>A0A5N5VDX0</accession>
<comment type="caution">
    <text evidence="14">The sequence shown here is derived from an EMBL/GenBank/DDBJ whole genome shotgun (WGS) entry which is preliminary data.</text>
</comment>
<keyword evidence="10" id="KW-1003">Cell membrane</keyword>
<name>A0A5N5VDX0_MYCPH</name>
<feature type="transmembrane region" description="Helical" evidence="10">
    <location>
        <begin position="471"/>
        <end position="494"/>
    </location>
</feature>
<dbReference type="EMBL" id="ANBP01000001">
    <property type="protein sequence ID" value="KAB7759956.1"/>
    <property type="molecule type" value="Genomic_DNA"/>
</dbReference>
<dbReference type="AlphaFoldDB" id="A0A5N5VDX0"/>
<feature type="region of interest" description="Disordered" evidence="11">
    <location>
        <begin position="1"/>
        <end position="31"/>
    </location>
</feature>
<dbReference type="Pfam" id="PF02366">
    <property type="entry name" value="PMT"/>
    <property type="match status" value="1"/>
</dbReference>
<comment type="subcellular location">
    <subcellularLocation>
        <location evidence="10">Cell membrane</location>
    </subcellularLocation>
    <subcellularLocation>
        <location evidence="1">Endomembrane system</location>
        <topology evidence="1">Multi-pass membrane protein</topology>
    </subcellularLocation>
</comment>
<evidence type="ECO:0000313" key="14">
    <source>
        <dbReference type="EMBL" id="KAB7759956.1"/>
    </source>
</evidence>
<dbReference type="GO" id="GO:0005886">
    <property type="term" value="C:plasma membrane"/>
    <property type="evidence" value="ECO:0007669"/>
    <property type="project" value="UniProtKB-SubCell"/>
</dbReference>
<keyword evidence="4 10" id="KW-0328">Glycosyltransferase</keyword>
<feature type="transmembrane region" description="Helical" evidence="10">
    <location>
        <begin position="506"/>
        <end position="529"/>
    </location>
</feature>
<feature type="transmembrane region" description="Helical" evidence="10">
    <location>
        <begin position="308"/>
        <end position="329"/>
    </location>
</feature>
<keyword evidence="7 10" id="KW-1133">Transmembrane helix</keyword>
<keyword evidence="15" id="KW-1185">Reference proteome</keyword>
<evidence type="ECO:0000259" key="12">
    <source>
        <dbReference type="Pfam" id="PF02366"/>
    </source>
</evidence>
<protein>
    <recommendedName>
        <fullName evidence="9 10">Polyprenol-phosphate-mannose--protein mannosyltransferase</fullName>
        <ecNumber evidence="10">2.4.1.-</ecNumber>
    </recommendedName>
</protein>
<evidence type="ECO:0000256" key="5">
    <source>
        <dbReference type="ARBA" id="ARBA00022679"/>
    </source>
</evidence>
<evidence type="ECO:0000256" key="7">
    <source>
        <dbReference type="ARBA" id="ARBA00022989"/>
    </source>
</evidence>
<dbReference type="InterPro" id="IPR027005">
    <property type="entry name" value="PMT-like"/>
</dbReference>
<evidence type="ECO:0000256" key="6">
    <source>
        <dbReference type="ARBA" id="ARBA00022692"/>
    </source>
</evidence>
<sequence>MQGLDEAGGGVGGLAQRRGGDEQSAGSHAGQPTIATVTAPATDAPRAVPVISPAPQVPVADFGPVDRLRGWVMTAVIGALAAVTRFLNLGSPTDAGTPIFDEKHYAPQAWQMLHNGGVEDNPGYGLVVHPPVGKQLIAIGEALFGYTGLGWRFSAAVCGVIVVVLIARITRRITRSTLIGGIAGLLVIADGVSFVVARTALLDGFLVVFVVAAFGCLIVDRDQVRERMHIALLEGRIGETPWGPRLGVRWWRFGAGVLLGLACATKWSGLYFVAFFGVMTMVFDIVARRQYRVTRPWLGAFRRDLGPSLYALVVIPFGVYLASYAPWFASETAINRHEVGRSIGPDSVLPIPDALRSLWHYTYAAFRFHSGLTNADGNHHPWESKPWTWPMSLRPVLYAIDNQDVPGCGAQSCVKAVMLVGTPAMWFLAVPVLGWALWRAIVKRDWRYAVALVGYGAGFLPWFAGIDRQMYFFYAAPMAPFLAMMIALILGDILYKPNQNAERRTLGLIAVSFYVAAVLTNFAWLYPILTGLPISQSTWNMQIWLPSWR</sequence>
<evidence type="ECO:0000256" key="4">
    <source>
        <dbReference type="ARBA" id="ARBA00022676"/>
    </source>
</evidence>
<feature type="transmembrane region" description="Helical" evidence="10">
    <location>
        <begin position="143"/>
        <end position="166"/>
    </location>
</feature>
<dbReference type="Proteomes" id="UP000325690">
    <property type="component" value="Unassembled WGS sequence"/>
</dbReference>
<dbReference type="GO" id="GO:0004169">
    <property type="term" value="F:dolichyl-phosphate-mannose-protein mannosyltransferase activity"/>
    <property type="evidence" value="ECO:0007669"/>
    <property type="project" value="UniProtKB-UniRule"/>
</dbReference>
<dbReference type="GO" id="GO:0012505">
    <property type="term" value="C:endomembrane system"/>
    <property type="evidence" value="ECO:0007669"/>
    <property type="project" value="UniProtKB-SubCell"/>
</dbReference>